<accession>A0A9P1R607</accession>
<reference evidence="3" key="1">
    <citation type="submission" date="2015-06" db="EMBL/GenBank/DDBJ databases">
        <authorList>
            <person name="Radhakrishnan Rajesh"/>
            <person name="Underwood Anthony"/>
            <person name="Al-Shahib Ali"/>
        </authorList>
    </citation>
    <scope>NUCLEOTIDE SEQUENCE [LARGE SCALE GENOMIC DNA]</scope>
    <source>
        <strain evidence="3">P19_London_7_VIM_2_05_10</strain>
    </source>
</reference>
<dbReference type="SMART" id="SM00530">
    <property type="entry name" value="HTH_XRE"/>
    <property type="match status" value="1"/>
</dbReference>
<dbReference type="Pfam" id="PF13560">
    <property type="entry name" value="HTH_31"/>
    <property type="match status" value="1"/>
</dbReference>
<dbReference type="AlphaFoldDB" id="A0A9P1R607"/>
<organism evidence="2 3">
    <name type="scientific">Pseudomonas aeruginosa</name>
    <dbReference type="NCBI Taxonomy" id="287"/>
    <lineage>
        <taxon>Bacteria</taxon>
        <taxon>Pseudomonadati</taxon>
        <taxon>Pseudomonadota</taxon>
        <taxon>Gammaproteobacteria</taxon>
        <taxon>Pseudomonadales</taxon>
        <taxon>Pseudomonadaceae</taxon>
        <taxon>Pseudomonas</taxon>
    </lineage>
</organism>
<protein>
    <submittedName>
        <fullName evidence="2">Helix-turn-helix</fullName>
    </submittedName>
</protein>
<dbReference type="EMBL" id="CVVU01000200">
    <property type="protein sequence ID" value="CRO93995.1"/>
    <property type="molecule type" value="Genomic_DNA"/>
</dbReference>
<gene>
    <name evidence="2" type="ORF">PAERUG_P19_London_7_VIM_2_05_10_02927</name>
</gene>
<dbReference type="PROSITE" id="PS50943">
    <property type="entry name" value="HTH_CROC1"/>
    <property type="match status" value="1"/>
</dbReference>
<dbReference type="CDD" id="cd00093">
    <property type="entry name" value="HTH_XRE"/>
    <property type="match status" value="1"/>
</dbReference>
<comment type="caution">
    <text evidence="2">The sequence shown here is derived from an EMBL/GenBank/DDBJ whole genome shotgun (WGS) entry which is preliminary data.</text>
</comment>
<dbReference type="InterPro" id="IPR010982">
    <property type="entry name" value="Lambda_DNA-bd_dom_sf"/>
</dbReference>
<dbReference type="Gene3D" id="1.10.260.40">
    <property type="entry name" value="lambda repressor-like DNA-binding domains"/>
    <property type="match status" value="1"/>
</dbReference>
<dbReference type="Proteomes" id="UP000045039">
    <property type="component" value="Unassembled WGS sequence"/>
</dbReference>
<dbReference type="RefSeq" id="WP_015649534.1">
    <property type="nucleotide sequence ID" value="NZ_CAADLZ010000551.1"/>
</dbReference>
<dbReference type="SUPFAM" id="SSF47413">
    <property type="entry name" value="lambda repressor-like DNA-binding domains"/>
    <property type="match status" value="1"/>
</dbReference>
<dbReference type="GO" id="GO:0003677">
    <property type="term" value="F:DNA binding"/>
    <property type="evidence" value="ECO:0007669"/>
    <property type="project" value="InterPro"/>
</dbReference>
<name>A0A9P1R607_PSEAI</name>
<evidence type="ECO:0000259" key="1">
    <source>
        <dbReference type="PROSITE" id="PS50943"/>
    </source>
</evidence>
<dbReference type="InterPro" id="IPR001387">
    <property type="entry name" value="Cro/C1-type_HTH"/>
</dbReference>
<proteinExistence type="predicted"/>
<evidence type="ECO:0000313" key="3">
    <source>
        <dbReference type="Proteomes" id="UP000045039"/>
    </source>
</evidence>
<sequence>MSIFDTADKRVLSKSELGLVIKHLRELRQWSQETLAQLAHTTDRTIQRIEAGSGTSVHTLRALAVAFGFQDIDAFTKPMAIPTDEQLQAACEQFEKDYVVNKAHKPESGRCLAKLAEESVGDYIEPACELSQDQALTFAELTDYLRDYRECAEHYSSTGRLEVYEELQGLLDRLGEQGVTLRYATRSLLEAGGQDHPLGRLPDGNVLYLVGFLDGEAPDELALPRKMI</sequence>
<feature type="domain" description="HTH cro/C1-type" evidence="1">
    <location>
        <begin position="21"/>
        <end position="75"/>
    </location>
</feature>
<evidence type="ECO:0000313" key="2">
    <source>
        <dbReference type="EMBL" id="CRO93995.1"/>
    </source>
</evidence>